<sequence>MYLLDRYSGRKAEKWVFEAIRDIRGRLPFDLLGIDSDNGGEFINNHLFRYCNEEQITFTRSRNYRKNDNCFVELSVVRRAAGYLRYDTDTELEVLNDLYGYLRLSFSNL</sequence>
<protein>
    <submittedName>
        <fullName evidence="1">Integrase</fullName>
    </submittedName>
</protein>
<reference evidence="1 2" key="1">
    <citation type="submission" date="2015-11" db="EMBL/GenBank/DDBJ databases">
        <authorList>
            <person name="Lin W."/>
        </authorList>
    </citation>
    <scope>NUCLEOTIDE SEQUENCE [LARGE SCALE GENOMIC DNA]</scope>
    <source>
        <strain evidence="1 2">HCH-1</strain>
    </source>
</reference>
<dbReference type="EMBL" id="LNQR01000101">
    <property type="protein sequence ID" value="KWT81129.1"/>
    <property type="molecule type" value="Genomic_DNA"/>
</dbReference>
<dbReference type="Gene3D" id="3.30.420.10">
    <property type="entry name" value="Ribonuclease H-like superfamily/Ribonuclease H"/>
    <property type="match status" value="1"/>
</dbReference>
<dbReference type="InterPro" id="IPR036397">
    <property type="entry name" value="RNaseH_sf"/>
</dbReference>
<evidence type="ECO:0000313" key="1">
    <source>
        <dbReference type="EMBL" id="KWT81129.1"/>
    </source>
</evidence>
<proteinExistence type="predicted"/>
<keyword evidence="2" id="KW-1185">Reference proteome</keyword>
<accession>A0ABR5SCE2</accession>
<comment type="caution">
    <text evidence="1">The sequence shown here is derived from an EMBL/GenBank/DDBJ whole genome shotgun (WGS) entry which is preliminary data.</text>
</comment>
<gene>
    <name evidence="1" type="ORF">ASN18_2635</name>
</gene>
<dbReference type="Proteomes" id="UP000060487">
    <property type="component" value="Unassembled WGS sequence"/>
</dbReference>
<dbReference type="InterPro" id="IPR012337">
    <property type="entry name" value="RNaseH-like_sf"/>
</dbReference>
<dbReference type="SUPFAM" id="SSF53098">
    <property type="entry name" value="Ribonuclease H-like"/>
    <property type="match status" value="1"/>
</dbReference>
<evidence type="ECO:0000313" key="2">
    <source>
        <dbReference type="Proteomes" id="UP000060487"/>
    </source>
</evidence>
<name>A0ABR5SCE2_9BACT</name>
<organism evidence="1 2">
    <name type="scientific">Candidatus Magnetominusculus xianensis</name>
    <dbReference type="NCBI Taxonomy" id="1748249"/>
    <lineage>
        <taxon>Bacteria</taxon>
        <taxon>Pseudomonadati</taxon>
        <taxon>Nitrospirota</taxon>
        <taxon>Nitrospiria</taxon>
        <taxon>Nitrospirales</taxon>
        <taxon>Nitrospiraceae</taxon>
        <taxon>Candidatus Magnetominusculus</taxon>
    </lineage>
</organism>